<gene>
    <name evidence="1" type="ORF">DN068_07030</name>
</gene>
<evidence type="ECO:0000313" key="2">
    <source>
        <dbReference type="Proteomes" id="UP000248745"/>
    </source>
</evidence>
<accession>A0A2W2C148</accession>
<dbReference type="RefSeq" id="WP_110998193.1">
    <property type="nucleotide sequence ID" value="NZ_QKTW01000010.1"/>
</dbReference>
<evidence type="ECO:0000313" key="1">
    <source>
        <dbReference type="EMBL" id="PZF73743.1"/>
    </source>
</evidence>
<dbReference type="Proteomes" id="UP000248745">
    <property type="component" value="Unassembled WGS sequence"/>
</dbReference>
<name>A0A2W2C148_9BACT</name>
<evidence type="ECO:0008006" key="3">
    <source>
        <dbReference type="Google" id="ProtNLM"/>
    </source>
</evidence>
<comment type="caution">
    <text evidence="1">The sequence shown here is derived from an EMBL/GenBank/DDBJ whole genome shotgun (WGS) entry which is preliminary data.</text>
</comment>
<reference evidence="1 2" key="1">
    <citation type="submission" date="2018-06" db="EMBL/GenBank/DDBJ databases">
        <title>Mucibacter soli gen. nov., sp. nov., a new member of the family Chitinophagaceae producing mucin.</title>
        <authorList>
            <person name="Kim M.-K."/>
            <person name="Park S."/>
            <person name="Kim T.-S."/>
            <person name="Joung Y."/>
            <person name="Han J.-H."/>
            <person name="Kim S.B."/>
        </authorList>
    </citation>
    <scope>NUCLEOTIDE SEQUENCE [LARGE SCALE GENOMIC DNA]</scope>
    <source>
        <strain evidence="1 2">R1-15</strain>
    </source>
</reference>
<organism evidence="1 2">
    <name type="scientific">Taibaiella soli</name>
    <dbReference type="NCBI Taxonomy" id="1649169"/>
    <lineage>
        <taxon>Bacteria</taxon>
        <taxon>Pseudomonadati</taxon>
        <taxon>Bacteroidota</taxon>
        <taxon>Chitinophagia</taxon>
        <taxon>Chitinophagales</taxon>
        <taxon>Chitinophagaceae</taxon>
        <taxon>Taibaiella</taxon>
    </lineage>
</organism>
<proteinExistence type="predicted"/>
<dbReference type="OrthoDB" id="8481042at2"/>
<sequence length="103" mass="12025">MITVKVTYTVKSEFVQQNLENINGFMQDFKEMKHVPFRYNVYLLEDGKTFLHLAHYQNEAAQKQILAVPSFKLFQERRDASDIGHSHKVEIMKTVDVSTDIFG</sequence>
<dbReference type="AlphaFoldDB" id="A0A2W2C148"/>
<protein>
    <recommendedName>
        <fullName evidence="3">ABM domain-containing protein</fullName>
    </recommendedName>
</protein>
<keyword evidence="2" id="KW-1185">Reference proteome</keyword>
<dbReference type="EMBL" id="QKTW01000010">
    <property type="protein sequence ID" value="PZF73743.1"/>
    <property type="molecule type" value="Genomic_DNA"/>
</dbReference>